<dbReference type="AlphaFoldDB" id="A0A2N1NVL4"/>
<dbReference type="VEuPathDB" id="FungiDB:FUN_022244"/>
<reference evidence="1 2" key="1">
    <citation type="submission" date="2016-04" db="EMBL/GenBank/DDBJ databases">
        <title>Genome analyses suggest a sexual origin of heterokaryosis in a supposedly ancient asexual fungus.</title>
        <authorList>
            <person name="Ropars J."/>
            <person name="Sedzielewska K."/>
            <person name="Noel J."/>
            <person name="Charron P."/>
            <person name="Farinelli L."/>
            <person name="Marton T."/>
            <person name="Kruger M."/>
            <person name="Pelin A."/>
            <person name="Brachmann A."/>
            <person name="Corradi N."/>
        </authorList>
    </citation>
    <scope>NUCLEOTIDE SEQUENCE [LARGE SCALE GENOMIC DNA]</scope>
    <source>
        <strain evidence="1 2">C2</strain>
    </source>
</reference>
<protein>
    <submittedName>
        <fullName evidence="1">Uncharacterized protein</fullName>
    </submittedName>
</protein>
<dbReference type="VEuPathDB" id="FungiDB:RhiirA1_493711"/>
<dbReference type="VEuPathDB" id="FungiDB:RhiirFUN_025793"/>
<gene>
    <name evidence="1" type="ORF">RhiirC2_770777</name>
</gene>
<proteinExistence type="predicted"/>
<accession>A0A2N1NVL4</accession>
<dbReference type="EMBL" id="LLXL01000104">
    <property type="protein sequence ID" value="PKK77938.1"/>
    <property type="molecule type" value="Genomic_DNA"/>
</dbReference>
<dbReference type="Proteomes" id="UP000233469">
    <property type="component" value="Unassembled WGS sequence"/>
</dbReference>
<organism evidence="1 2">
    <name type="scientific">Rhizophagus irregularis</name>
    <dbReference type="NCBI Taxonomy" id="588596"/>
    <lineage>
        <taxon>Eukaryota</taxon>
        <taxon>Fungi</taxon>
        <taxon>Fungi incertae sedis</taxon>
        <taxon>Mucoromycota</taxon>
        <taxon>Glomeromycotina</taxon>
        <taxon>Glomeromycetes</taxon>
        <taxon>Glomerales</taxon>
        <taxon>Glomeraceae</taxon>
        <taxon>Rhizophagus</taxon>
    </lineage>
</organism>
<name>A0A2N1NVL4_9GLOM</name>
<evidence type="ECO:0000313" key="2">
    <source>
        <dbReference type="Proteomes" id="UP000233469"/>
    </source>
</evidence>
<reference evidence="1 2" key="2">
    <citation type="submission" date="2017-10" db="EMBL/GenBank/DDBJ databases">
        <title>Extensive intraspecific genome diversity in a model arbuscular mycorrhizal fungus.</title>
        <authorList>
            <person name="Chen E.C.H."/>
            <person name="Morin E."/>
            <person name="Baudet D."/>
            <person name="Noel J."/>
            <person name="Ndikumana S."/>
            <person name="Charron P."/>
            <person name="St-Onge C."/>
            <person name="Giorgi J."/>
            <person name="Grigoriev I.V."/>
            <person name="Roux C."/>
            <person name="Martin F.M."/>
            <person name="Corradi N."/>
        </authorList>
    </citation>
    <scope>NUCLEOTIDE SEQUENCE [LARGE SCALE GENOMIC DNA]</scope>
    <source>
        <strain evidence="1 2">C2</strain>
    </source>
</reference>
<dbReference type="OrthoDB" id="2431346at2759"/>
<comment type="caution">
    <text evidence="1">The sequence shown here is derived from an EMBL/GenBank/DDBJ whole genome shotgun (WGS) entry which is preliminary data.</text>
</comment>
<sequence length="260" mass="30742">MAILDTRSKKYHDILKLLADENCLVYNYALSEIIHLIEDLVHPNERIEDKNVIEFALKTANHLSDYKWTHYNGSTIVQLELFLKAIETIYNVVNSEYLSALSSVTNFEYSAGIWYDDWKEMHEIYFKLHQQSLENNLQLDSIKKFIRKLIKLSTKEFERVKRKNTKYRNLEYKVLKTGGKILGYSLPDNIDTLLIGYLYLIQRILEEFFLQIKGYIKKITPFCSDIINTHVKKQLTFKAVEVLYVIKENTQKVEIKDEVN</sequence>
<evidence type="ECO:0000313" key="1">
    <source>
        <dbReference type="EMBL" id="PKK77938.1"/>
    </source>
</evidence>